<evidence type="ECO:0000256" key="6">
    <source>
        <dbReference type="ARBA" id="ARBA00022833"/>
    </source>
</evidence>
<keyword evidence="5" id="KW-0378">Hydrolase</keyword>
<keyword evidence="6" id="KW-0862">Zinc</keyword>
<keyword evidence="12" id="KW-1185">Reference proteome</keyword>
<dbReference type="GO" id="GO:0006508">
    <property type="term" value="P:proteolysis"/>
    <property type="evidence" value="ECO:0007669"/>
    <property type="project" value="UniProtKB-KW"/>
</dbReference>
<dbReference type="Proteomes" id="UP001280581">
    <property type="component" value="Unassembled WGS sequence"/>
</dbReference>
<dbReference type="SUPFAM" id="SSF55486">
    <property type="entry name" value="Metalloproteases ('zincins'), catalytic domain"/>
    <property type="match status" value="1"/>
</dbReference>
<protein>
    <recommendedName>
        <fullName evidence="10">Peptidase M43 pregnancy-associated plasma-A domain-containing protein</fullName>
    </recommendedName>
</protein>
<evidence type="ECO:0000313" key="12">
    <source>
        <dbReference type="Proteomes" id="UP001280581"/>
    </source>
</evidence>
<evidence type="ECO:0000313" key="11">
    <source>
        <dbReference type="EMBL" id="KAK3214098.1"/>
    </source>
</evidence>
<sequence length="282" mass="31034">MKLSTLFLAALTPLALATDCSNQDFDHDPLNISTATAKRALNQLRTRDLQQVDMFFHILVSKNPEGEDWGPKIQSQVDFLNAHFETWGYVFNLKFTTYMIDEEWAKDIDVDKENKMRALHKGDYKTLNVYLVEGAGGGVCSFPDGSGNPIDQQTLDFDGCFVPLEVGLSATSGTLAHEIGHWFGLLHVFQGGCEGDGDYCDDTAPQNEPSSGHLAIPGDLNSCPAMDQCGKGAANVKNFMDYTDCSQEFTPCQGGRMNVAWTQYRVNRALAEGVQVSWVDGI</sequence>
<evidence type="ECO:0000256" key="8">
    <source>
        <dbReference type="ARBA" id="ARBA00023157"/>
    </source>
</evidence>
<keyword evidence="4 9" id="KW-0732">Signal</keyword>
<organism evidence="11 12">
    <name type="scientific">Pseudopithomyces chartarum</name>
    <dbReference type="NCBI Taxonomy" id="1892770"/>
    <lineage>
        <taxon>Eukaryota</taxon>
        <taxon>Fungi</taxon>
        <taxon>Dikarya</taxon>
        <taxon>Ascomycota</taxon>
        <taxon>Pezizomycotina</taxon>
        <taxon>Dothideomycetes</taxon>
        <taxon>Pleosporomycetidae</taxon>
        <taxon>Pleosporales</taxon>
        <taxon>Massarineae</taxon>
        <taxon>Didymosphaeriaceae</taxon>
        <taxon>Pseudopithomyces</taxon>
    </lineage>
</organism>
<evidence type="ECO:0000256" key="9">
    <source>
        <dbReference type="SAM" id="SignalP"/>
    </source>
</evidence>
<evidence type="ECO:0000256" key="5">
    <source>
        <dbReference type="ARBA" id="ARBA00022801"/>
    </source>
</evidence>
<evidence type="ECO:0000256" key="7">
    <source>
        <dbReference type="ARBA" id="ARBA00023049"/>
    </source>
</evidence>
<dbReference type="InterPro" id="IPR024079">
    <property type="entry name" value="MetalloPept_cat_dom_sf"/>
</dbReference>
<reference evidence="11 12" key="1">
    <citation type="submission" date="2021-02" db="EMBL/GenBank/DDBJ databases">
        <title>Genome assembly of Pseudopithomyces chartarum.</title>
        <authorList>
            <person name="Jauregui R."/>
            <person name="Singh J."/>
            <person name="Voisey C."/>
        </authorList>
    </citation>
    <scope>NUCLEOTIDE SEQUENCE [LARGE SCALE GENOMIC DNA]</scope>
    <source>
        <strain evidence="11 12">AGR01</strain>
    </source>
</reference>
<proteinExistence type="inferred from homology"/>
<evidence type="ECO:0000259" key="10">
    <source>
        <dbReference type="Pfam" id="PF05572"/>
    </source>
</evidence>
<comment type="similarity">
    <text evidence="1">Belongs to the peptidase M43B family.</text>
</comment>
<keyword evidence="8" id="KW-1015">Disulfide bond</keyword>
<gene>
    <name evidence="11" type="ORF">GRF29_28g2025666</name>
</gene>
<feature type="signal peptide" evidence="9">
    <location>
        <begin position="1"/>
        <end position="17"/>
    </location>
</feature>
<dbReference type="Pfam" id="PF05572">
    <property type="entry name" value="Peptidase_M43"/>
    <property type="match status" value="1"/>
</dbReference>
<feature type="domain" description="Peptidase M43 pregnancy-associated plasma-A" evidence="10">
    <location>
        <begin position="119"/>
        <end position="258"/>
    </location>
</feature>
<evidence type="ECO:0000256" key="2">
    <source>
        <dbReference type="ARBA" id="ARBA00022670"/>
    </source>
</evidence>
<keyword evidence="2" id="KW-0645">Protease</keyword>
<dbReference type="PANTHER" id="PTHR47466:SF1">
    <property type="entry name" value="METALLOPROTEASE MEP1 (AFU_ORTHOLOGUE AFUA_1G07730)-RELATED"/>
    <property type="match status" value="1"/>
</dbReference>
<feature type="chain" id="PRO_5042954543" description="Peptidase M43 pregnancy-associated plasma-A domain-containing protein" evidence="9">
    <location>
        <begin position="18"/>
        <end position="282"/>
    </location>
</feature>
<dbReference type="PANTHER" id="PTHR47466">
    <property type="match status" value="1"/>
</dbReference>
<dbReference type="GO" id="GO:0046872">
    <property type="term" value="F:metal ion binding"/>
    <property type="evidence" value="ECO:0007669"/>
    <property type="project" value="UniProtKB-KW"/>
</dbReference>
<dbReference type="Gene3D" id="3.40.390.10">
    <property type="entry name" value="Collagenase (Catalytic Domain)"/>
    <property type="match status" value="1"/>
</dbReference>
<comment type="caution">
    <text evidence="11">The sequence shown here is derived from an EMBL/GenBank/DDBJ whole genome shotgun (WGS) entry which is preliminary data.</text>
</comment>
<evidence type="ECO:0000256" key="4">
    <source>
        <dbReference type="ARBA" id="ARBA00022729"/>
    </source>
</evidence>
<dbReference type="GO" id="GO:0008237">
    <property type="term" value="F:metallopeptidase activity"/>
    <property type="evidence" value="ECO:0007669"/>
    <property type="project" value="UniProtKB-KW"/>
</dbReference>
<accession>A0AAN6M1G1</accession>
<dbReference type="EMBL" id="WVTA01000004">
    <property type="protein sequence ID" value="KAK3214098.1"/>
    <property type="molecule type" value="Genomic_DNA"/>
</dbReference>
<keyword evidence="7" id="KW-0482">Metalloprotease</keyword>
<dbReference type="InterPro" id="IPR008754">
    <property type="entry name" value="Peptidase_M43"/>
</dbReference>
<evidence type="ECO:0000256" key="1">
    <source>
        <dbReference type="ARBA" id="ARBA00008721"/>
    </source>
</evidence>
<dbReference type="AlphaFoldDB" id="A0AAN6M1G1"/>
<evidence type="ECO:0000256" key="3">
    <source>
        <dbReference type="ARBA" id="ARBA00022723"/>
    </source>
</evidence>
<keyword evidence="3" id="KW-0479">Metal-binding</keyword>
<name>A0AAN6M1G1_9PLEO</name>